<sequence length="68" mass="7734">ISGSKELAVSELPWPVLIDPVSLSLMNITWGAVQDFFEAVRSTLEPEAFIALLKATRRRFHPDKWPVR</sequence>
<accession>A0ACB8A0K6</accession>
<evidence type="ECO:0000313" key="1">
    <source>
        <dbReference type="EMBL" id="KAH7906578.1"/>
    </source>
</evidence>
<evidence type="ECO:0000313" key="2">
    <source>
        <dbReference type="Proteomes" id="UP000790377"/>
    </source>
</evidence>
<keyword evidence="2" id="KW-1185">Reference proteome</keyword>
<protein>
    <submittedName>
        <fullName evidence="1">Uncharacterized protein</fullName>
    </submittedName>
</protein>
<comment type="caution">
    <text evidence="1">The sequence shown here is derived from an EMBL/GenBank/DDBJ whole genome shotgun (WGS) entry which is preliminary data.</text>
</comment>
<proteinExistence type="predicted"/>
<dbReference type="Proteomes" id="UP000790377">
    <property type="component" value="Unassembled WGS sequence"/>
</dbReference>
<feature type="non-terminal residue" evidence="1">
    <location>
        <position position="68"/>
    </location>
</feature>
<reference evidence="1" key="1">
    <citation type="journal article" date="2021" name="New Phytol.">
        <title>Evolutionary innovations through gain and loss of genes in the ectomycorrhizal Boletales.</title>
        <authorList>
            <person name="Wu G."/>
            <person name="Miyauchi S."/>
            <person name="Morin E."/>
            <person name="Kuo A."/>
            <person name="Drula E."/>
            <person name="Varga T."/>
            <person name="Kohler A."/>
            <person name="Feng B."/>
            <person name="Cao Y."/>
            <person name="Lipzen A."/>
            <person name="Daum C."/>
            <person name="Hundley H."/>
            <person name="Pangilinan J."/>
            <person name="Johnson J."/>
            <person name="Barry K."/>
            <person name="LaButti K."/>
            <person name="Ng V."/>
            <person name="Ahrendt S."/>
            <person name="Min B."/>
            <person name="Choi I.G."/>
            <person name="Park H."/>
            <person name="Plett J.M."/>
            <person name="Magnuson J."/>
            <person name="Spatafora J.W."/>
            <person name="Nagy L.G."/>
            <person name="Henrissat B."/>
            <person name="Grigoriev I.V."/>
            <person name="Yang Z.L."/>
            <person name="Xu J."/>
            <person name="Martin F.M."/>
        </authorList>
    </citation>
    <scope>NUCLEOTIDE SEQUENCE</scope>
    <source>
        <strain evidence="1">ATCC 28755</strain>
    </source>
</reference>
<gene>
    <name evidence="1" type="ORF">BJ138DRAFT_978471</name>
</gene>
<dbReference type="EMBL" id="MU268000">
    <property type="protein sequence ID" value="KAH7906578.1"/>
    <property type="molecule type" value="Genomic_DNA"/>
</dbReference>
<feature type="non-terminal residue" evidence="1">
    <location>
        <position position="1"/>
    </location>
</feature>
<organism evidence="1 2">
    <name type="scientific">Hygrophoropsis aurantiaca</name>
    <dbReference type="NCBI Taxonomy" id="72124"/>
    <lineage>
        <taxon>Eukaryota</taxon>
        <taxon>Fungi</taxon>
        <taxon>Dikarya</taxon>
        <taxon>Basidiomycota</taxon>
        <taxon>Agaricomycotina</taxon>
        <taxon>Agaricomycetes</taxon>
        <taxon>Agaricomycetidae</taxon>
        <taxon>Boletales</taxon>
        <taxon>Coniophorineae</taxon>
        <taxon>Hygrophoropsidaceae</taxon>
        <taxon>Hygrophoropsis</taxon>
    </lineage>
</organism>
<name>A0ACB8A0K6_9AGAM</name>